<name>A0A1V2ZXY3_9GAMM</name>
<dbReference type="PANTHER" id="PTHR11712:SF320">
    <property type="entry name" value="BETA-KETOACYL SYNTHASE"/>
    <property type="match status" value="1"/>
</dbReference>
<proteinExistence type="inferred from homology"/>
<dbReference type="GO" id="GO:0006633">
    <property type="term" value="P:fatty acid biosynthetic process"/>
    <property type="evidence" value="ECO:0007669"/>
    <property type="project" value="UniProtKB-UniPathway"/>
</dbReference>
<dbReference type="PANTHER" id="PTHR11712">
    <property type="entry name" value="POLYKETIDE SYNTHASE-RELATED"/>
    <property type="match status" value="1"/>
</dbReference>
<dbReference type="GO" id="GO:0005829">
    <property type="term" value="C:cytosol"/>
    <property type="evidence" value="ECO:0007669"/>
    <property type="project" value="TreeGrafter"/>
</dbReference>
<evidence type="ECO:0000313" key="7">
    <source>
        <dbReference type="EMBL" id="OOC09978.1"/>
    </source>
</evidence>
<evidence type="ECO:0000256" key="4">
    <source>
        <dbReference type="RuleBase" id="RU003694"/>
    </source>
</evidence>
<dbReference type="CDD" id="cd00834">
    <property type="entry name" value="KAS_I_II"/>
    <property type="match status" value="1"/>
</dbReference>
<dbReference type="SUPFAM" id="SSF53901">
    <property type="entry name" value="Thiolase-like"/>
    <property type="match status" value="2"/>
</dbReference>
<dbReference type="PROSITE" id="PS00606">
    <property type="entry name" value="KS3_1"/>
    <property type="match status" value="1"/>
</dbReference>
<evidence type="ECO:0000259" key="6">
    <source>
        <dbReference type="PROSITE" id="PS52004"/>
    </source>
</evidence>
<dbReference type="RefSeq" id="WP_077244358.1">
    <property type="nucleotide sequence ID" value="NZ_MUZR01000028.1"/>
</dbReference>
<evidence type="ECO:0000256" key="5">
    <source>
        <dbReference type="SAM" id="MobiDB-lite"/>
    </source>
</evidence>
<dbReference type="InterPro" id="IPR000794">
    <property type="entry name" value="Beta-ketoacyl_synthase"/>
</dbReference>
<dbReference type="STRING" id="252474.B1A74_08360"/>
<dbReference type="Pfam" id="PF02801">
    <property type="entry name" value="Ketoacyl-synt_C"/>
    <property type="match status" value="1"/>
</dbReference>
<protein>
    <submittedName>
        <fullName evidence="7">Beta-ketoacyl-[acyl-carrier-protein] synthase II</fullName>
    </submittedName>
</protein>
<sequence length="396" mass="41016">MNALAITAHTQTSAAGTGNAAGAAALRAGRSGLRRCDLPDVDLETFIGRVEGLEDHPLEGELAAFDCRNNRLAELALQQDGFLAAVDAAIRRHGADRIAVLLGTSTSGIAATEEAYRRRDPATGALPPDYDYRHTQNMYSLADYVATRLGLSGPAMVVSTACSSSAKVFADAWRHIHAGICDAAIVGGVDSLCGMTLYGFNALQLVAPEPCTPLDRQRRGISIGEAAGFFLLERAEDAPADAPRLTGHGESSDAHHMSAPHPEGAGAARAMREALQRAGREGHELDYVLMHATATPANDRSEARALADVLGPRARCAGTKGLTGHTLGAAGAVGAAQALASLAGGFVPGTAGLTDPDPELGLDARAASEERPVRRVLLNAFGFGGNNCSLLLEAPC</sequence>
<accession>A0A1V2ZXY3</accession>
<evidence type="ECO:0000256" key="2">
    <source>
        <dbReference type="ARBA" id="ARBA00008467"/>
    </source>
</evidence>
<dbReference type="Gene3D" id="3.40.47.10">
    <property type="match status" value="1"/>
</dbReference>
<evidence type="ECO:0000313" key="8">
    <source>
        <dbReference type="Proteomes" id="UP000189177"/>
    </source>
</evidence>
<feature type="region of interest" description="Disordered" evidence="5">
    <location>
        <begin position="241"/>
        <end position="269"/>
    </location>
</feature>
<dbReference type="NCBIfam" id="NF006618">
    <property type="entry name" value="PRK09185.1"/>
    <property type="match status" value="1"/>
</dbReference>
<dbReference type="Pfam" id="PF00109">
    <property type="entry name" value="ketoacyl-synt"/>
    <property type="match status" value="1"/>
</dbReference>
<dbReference type="InterPro" id="IPR014031">
    <property type="entry name" value="Ketoacyl_synth_C"/>
</dbReference>
<comment type="caution">
    <text evidence="7">The sequence shown here is derived from an EMBL/GenBank/DDBJ whole genome shotgun (WGS) entry which is preliminary data.</text>
</comment>
<dbReference type="PROSITE" id="PS52004">
    <property type="entry name" value="KS3_2"/>
    <property type="match status" value="1"/>
</dbReference>
<reference evidence="7 8" key="1">
    <citation type="submission" date="2017-02" db="EMBL/GenBank/DDBJ databases">
        <title>Genomic diversity within the haloalkaliphilic genus Thioalkalivibrio.</title>
        <authorList>
            <person name="Ahn A.-C."/>
            <person name="Meier-Kolthoff J."/>
            <person name="Overmars L."/>
            <person name="Richter M."/>
            <person name="Woyke T."/>
            <person name="Sorokin D.Y."/>
            <person name="Muyzer G."/>
        </authorList>
    </citation>
    <scope>NUCLEOTIDE SEQUENCE [LARGE SCALE GENOMIC DNA]</scope>
    <source>
        <strain evidence="7 8">HL17</strain>
    </source>
</reference>
<comment type="pathway">
    <text evidence="1">Lipid metabolism; fatty acid biosynthesis.</text>
</comment>
<keyword evidence="8" id="KW-1185">Reference proteome</keyword>
<dbReference type="Proteomes" id="UP000189177">
    <property type="component" value="Unassembled WGS sequence"/>
</dbReference>
<evidence type="ECO:0000256" key="1">
    <source>
        <dbReference type="ARBA" id="ARBA00005194"/>
    </source>
</evidence>
<keyword evidence="3 4" id="KW-0808">Transferase</keyword>
<organism evidence="7 8">
    <name type="scientific">Thioalkalivibrio halophilus</name>
    <dbReference type="NCBI Taxonomy" id="252474"/>
    <lineage>
        <taxon>Bacteria</taxon>
        <taxon>Pseudomonadati</taxon>
        <taxon>Pseudomonadota</taxon>
        <taxon>Gammaproteobacteria</taxon>
        <taxon>Chromatiales</taxon>
        <taxon>Ectothiorhodospiraceae</taxon>
        <taxon>Thioalkalivibrio</taxon>
    </lineage>
</organism>
<dbReference type="InterPro" id="IPR016039">
    <property type="entry name" value="Thiolase-like"/>
</dbReference>
<dbReference type="InterPro" id="IPR018201">
    <property type="entry name" value="Ketoacyl_synth_AS"/>
</dbReference>
<evidence type="ECO:0000256" key="3">
    <source>
        <dbReference type="ARBA" id="ARBA00022679"/>
    </source>
</evidence>
<dbReference type="OrthoDB" id="9808669at2"/>
<dbReference type="EMBL" id="MUZR01000028">
    <property type="protein sequence ID" value="OOC09978.1"/>
    <property type="molecule type" value="Genomic_DNA"/>
</dbReference>
<feature type="domain" description="Ketosynthase family 3 (KS3)" evidence="6">
    <location>
        <begin position="1"/>
        <end position="394"/>
    </location>
</feature>
<dbReference type="UniPathway" id="UPA00094"/>
<comment type="similarity">
    <text evidence="2 4">Belongs to the thiolase-like superfamily. Beta-ketoacyl-ACP synthases family.</text>
</comment>
<gene>
    <name evidence="7" type="ORF">B1A74_08360</name>
</gene>
<dbReference type="GO" id="GO:0004315">
    <property type="term" value="F:3-oxoacyl-[acyl-carrier-protein] synthase activity"/>
    <property type="evidence" value="ECO:0007669"/>
    <property type="project" value="InterPro"/>
</dbReference>
<dbReference type="SMART" id="SM00825">
    <property type="entry name" value="PKS_KS"/>
    <property type="match status" value="1"/>
</dbReference>
<dbReference type="InterPro" id="IPR014030">
    <property type="entry name" value="Ketoacyl_synth_N"/>
</dbReference>
<dbReference type="AlphaFoldDB" id="A0A1V2ZXY3"/>
<dbReference type="InterPro" id="IPR020841">
    <property type="entry name" value="PKS_Beta-ketoAc_synthase_dom"/>
</dbReference>